<dbReference type="InterPro" id="IPR043128">
    <property type="entry name" value="Rev_trsase/Diguanyl_cyclase"/>
</dbReference>
<dbReference type="InterPro" id="IPR003018">
    <property type="entry name" value="GAF"/>
</dbReference>
<keyword evidence="2" id="KW-0812">Transmembrane</keyword>
<feature type="domain" description="PAS" evidence="3">
    <location>
        <begin position="534"/>
        <end position="606"/>
    </location>
</feature>
<gene>
    <name evidence="7" type="ORF">HCG48_20855</name>
</gene>
<dbReference type="InterPro" id="IPR035965">
    <property type="entry name" value="PAS-like_dom_sf"/>
</dbReference>
<name>A0A6H1U3L0_9CYAN</name>
<feature type="coiled-coil region" evidence="1">
    <location>
        <begin position="335"/>
        <end position="369"/>
    </location>
</feature>
<evidence type="ECO:0000313" key="8">
    <source>
        <dbReference type="Proteomes" id="UP000500857"/>
    </source>
</evidence>
<dbReference type="SUPFAM" id="SSF55073">
    <property type="entry name" value="Nucleotide cyclase"/>
    <property type="match status" value="1"/>
</dbReference>
<feature type="domain" description="GGDEF" evidence="6">
    <location>
        <begin position="801"/>
        <end position="934"/>
    </location>
</feature>
<keyword evidence="8" id="KW-1185">Reference proteome</keyword>
<dbReference type="Pfam" id="PF00563">
    <property type="entry name" value="EAL"/>
    <property type="match status" value="1"/>
</dbReference>
<dbReference type="KEGG" id="oxy:HCG48_20855"/>
<evidence type="ECO:0000259" key="3">
    <source>
        <dbReference type="PROSITE" id="PS50112"/>
    </source>
</evidence>
<dbReference type="Gene3D" id="3.30.450.40">
    <property type="match status" value="1"/>
</dbReference>
<dbReference type="AlphaFoldDB" id="A0A6H1U3L0"/>
<dbReference type="InterPro" id="IPR001610">
    <property type="entry name" value="PAC"/>
</dbReference>
<dbReference type="InterPro" id="IPR029016">
    <property type="entry name" value="GAF-like_dom_sf"/>
</dbReference>
<feature type="domain" description="PAC" evidence="4">
    <location>
        <begin position="610"/>
        <end position="662"/>
    </location>
</feature>
<keyword evidence="2" id="KW-1133">Transmembrane helix</keyword>
<feature type="transmembrane region" description="Helical" evidence="2">
    <location>
        <begin position="16"/>
        <end position="39"/>
    </location>
</feature>
<dbReference type="SMART" id="SM00065">
    <property type="entry name" value="GAF"/>
    <property type="match status" value="1"/>
</dbReference>
<dbReference type="Gene3D" id="3.30.450.20">
    <property type="entry name" value="PAS domain"/>
    <property type="match status" value="2"/>
</dbReference>
<dbReference type="Pfam" id="PF01590">
    <property type="entry name" value="GAF"/>
    <property type="match status" value="1"/>
</dbReference>
<dbReference type="PROSITE" id="PS50883">
    <property type="entry name" value="EAL"/>
    <property type="match status" value="1"/>
</dbReference>
<evidence type="ECO:0000259" key="6">
    <source>
        <dbReference type="PROSITE" id="PS50887"/>
    </source>
</evidence>
<dbReference type="InterPro" id="IPR029787">
    <property type="entry name" value="Nucleotide_cyclase"/>
</dbReference>
<dbReference type="CDD" id="cd00130">
    <property type="entry name" value="PAS"/>
    <property type="match status" value="1"/>
</dbReference>
<dbReference type="InterPro" id="IPR001633">
    <property type="entry name" value="EAL_dom"/>
</dbReference>
<reference evidence="7 8" key="1">
    <citation type="submission" date="2020-04" db="EMBL/GenBank/DDBJ databases">
        <authorList>
            <person name="Basu S."/>
            <person name="Maruthanayagam V."/>
            <person name="Chakraborty S."/>
            <person name="Pramanik A."/>
            <person name="Mukherjee J."/>
            <person name="Brink B."/>
        </authorList>
    </citation>
    <scope>NUCLEOTIDE SEQUENCE [LARGE SCALE GENOMIC DNA]</scope>
    <source>
        <strain evidence="7 8">AP17</strain>
    </source>
</reference>
<dbReference type="RefSeq" id="WP_168570887.1">
    <property type="nucleotide sequence ID" value="NZ_CP051167.1"/>
</dbReference>
<dbReference type="PROSITE" id="PS50887">
    <property type="entry name" value="GGDEF"/>
    <property type="match status" value="1"/>
</dbReference>
<accession>A0A6H1U3L0</accession>
<keyword evidence="2" id="KW-0472">Membrane</keyword>
<dbReference type="NCBIfam" id="TIGR00254">
    <property type="entry name" value="GGDEF"/>
    <property type="match status" value="1"/>
</dbReference>
<dbReference type="Proteomes" id="UP000500857">
    <property type="component" value="Chromosome"/>
</dbReference>
<dbReference type="PANTHER" id="PTHR44757:SF2">
    <property type="entry name" value="BIOFILM ARCHITECTURE MAINTENANCE PROTEIN MBAA"/>
    <property type="match status" value="1"/>
</dbReference>
<dbReference type="SUPFAM" id="SSF55781">
    <property type="entry name" value="GAF domain-like"/>
    <property type="match status" value="1"/>
</dbReference>
<dbReference type="PANTHER" id="PTHR44757">
    <property type="entry name" value="DIGUANYLATE CYCLASE DGCP"/>
    <property type="match status" value="1"/>
</dbReference>
<organism evidence="7 8">
    <name type="scientific">Oxynema aestuarii AP17</name>
    <dbReference type="NCBI Taxonomy" id="2064643"/>
    <lineage>
        <taxon>Bacteria</taxon>
        <taxon>Bacillati</taxon>
        <taxon>Cyanobacteriota</taxon>
        <taxon>Cyanophyceae</taxon>
        <taxon>Oscillatoriophycideae</taxon>
        <taxon>Oscillatoriales</taxon>
        <taxon>Oscillatoriaceae</taxon>
        <taxon>Oxynema</taxon>
        <taxon>Oxynema aestuarii</taxon>
    </lineage>
</organism>
<feature type="domain" description="EAL" evidence="5">
    <location>
        <begin position="958"/>
        <end position="1215"/>
    </location>
</feature>
<evidence type="ECO:0000259" key="5">
    <source>
        <dbReference type="PROSITE" id="PS50883"/>
    </source>
</evidence>
<dbReference type="InterPro" id="IPR000700">
    <property type="entry name" value="PAS-assoc_C"/>
</dbReference>
<protein>
    <submittedName>
        <fullName evidence="7">EAL domain-containing protein</fullName>
    </submittedName>
</protein>
<proteinExistence type="predicted"/>
<dbReference type="Gene3D" id="3.20.20.450">
    <property type="entry name" value="EAL domain"/>
    <property type="match status" value="1"/>
</dbReference>
<dbReference type="FunFam" id="3.30.70.270:FF:000001">
    <property type="entry name" value="Diguanylate cyclase domain protein"/>
    <property type="match status" value="1"/>
</dbReference>
<dbReference type="FunFam" id="3.30.450.20:FF:000099">
    <property type="entry name" value="Sensory box sensor histidine kinase"/>
    <property type="match status" value="1"/>
</dbReference>
<dbReference type="NCBIfam" id="TIGR00229">
    <property type="entry name" value="sensory_box"/>
    <property type="match status" value="1"/>
</dbReference>
<keyword evidence="1" id="KW-0175">Coiled coil</keyword>
<evidence type="ECO:0000259" key="4">
    <source>
        <dbReference type="PROSITE" id="PS50113"/>
    </source>
</evidence>
<dbReference type="SMART" id="SM00086">
    <property type="entry name" value="PAC"/>
    <property type="match status" value="1"/>
</dbReference>
<dbReference type="SMART" id="SM00052">
    <property type="entry name" value="EAL"/>
    <property type="match status" value="1"/>
</dbReference>
<dbReference type="PROSITE" id="PS50113">
    <property type="entry name" value="PAC"/>
    <property type="match status" value="1"/>
</dbReference>
<dbReference type="CDD" id="cd01949">
    <property type="entry name" value="GGDEF"/>
    <property type="match status" value="1"/>
</dbReference>
<dbReference type="Gene3D" id="3.30.70.270">
    <property type="match status" value="1"/>
</dbReference>
<dbReference type="InterPro" id="IPR052155">
    <property type="entry name" value="Biofilm_reg_signaling"/>
</dbReference>
<dbReference type="Pfam" id="PF00990">
    <property type="entry name" value="GGDEF"/>
    <property type="match status" value="1"/>
</dbReference>
<evidence type="ECO:0000256" key="1">
    <source>
        <dbReference type="SAM" id="Coils"/>
    </source>
</evidence>
<dbReference type="CDD" id="cd01948">
    <property type="entry name" value="EAL"/>
    <property type="match status" value="1"/>
</dbReference>
<dbReference type="SMART" id="SM00267">
    <property type="entry name" value="GGDEF"/>
    <property type="match status" value="1"/>
</dbReference>
<evidence type="ECO:0000313" key="7">
    <source>
        <dbReference type="EMBL" id="QIZ72740.1"/>
    </source>
</evidence>
<dbReference type="InterPro" id="IPR000014">
    <property type="entry name" value="PAS"/>
</dbReference>
<dbReference type="Pfam" id="PF08447">
    <property type="entry name" value="PAS_3"/>
    <property type="match status" value="1"/>
</dbReference>
<dbReference type="SUPFAM" id="SSF141868">
    <property type="entry name" value="EAL domain-like"/>
    <property type="match status" value="1"/>
</dbReference>
<sequence>MVVKRRVTRQLRRSTIVYVLLGAFALSSAISALGIVPVYEALKRREEENLLLAAQGTAQALGEYFLRAKGIALEVSSRSEARQQLAAYDRAEISQADLVRFNREILQDALDESGEVVGITRIDRLGRPVGSVGITGGGVLTRVLEEQARQNGLEASVEIVDSSLLAISSPILVREATPKEDRQWRQVGIDLIWFDLEALKQRVNSHPYFKKQKEYLLVAIDDGHLENLVPLSSNKARSLVREEWAELETLTQFVRDREGLLELGRDLPSPMTVAYTPIAENSAILALAVPTGQLYAPVKRQLSILIPVTLVAIVFGIGGTVVCLHLVAGRALLHSNQLEKLLLENRAHLEQQQRERQRVEIQLASHARASALVAGLGQWALAGMDVRTLIEETSNLVNQILGVEYCSVWELQDNGHLCLQTGAGWPSETLTSTVGGRGTESQAGYTLLVKEAVIVEDLAAEMRFTPSPSAIALGIVSSVSTVIYGNDRPFGVLSAETTKKRQFGSHEVYFLQAIANVLATAIERQRHDRMLRDREEQYALAVAGANDGLWDWNLNEDTIYFSPRWKSLLGYEEAEIGNQPQEWFDPIHEDDRERVLEQIATHLAGKTKHLIVEYRMLDADGHYRWMLCRGLAVRNSEGKAYRMAGSHTDISDRKAAEAQNLYLAAFPTYNPNPVLACDANGEATYVNPATERILDELRVGLATGFLPVNHRQLVQTCLQHGNRSIQVERCIQDRVFSWIYHPIPNLQLVHLHAIDITDRSRAEERLRHEALHDSLTGLPNRALFFQRLSHALEQSKSPARPLFAVLFLDLDRFKVVNDSLGHSIGDCLLVSLATRLQRCIRPSDILARFGGDEFTLLLENLGDIDEAIAVARRIHEELTQPFNLAGHEVFVTASIGIAPSCFEYHCPEELIRDADLALYRAKAAGKARYALFDRTMLDRAVALLSLENDLRRSIYQQNRDADAADSGEITREDAFVLHYQPIVALDTGSVEGFEALIRWQHPQRGLIWPGEFIEIAEETGLIVPLGAWVLRQACWQLRQWQRQFPKYANLTMSVNLSGQQLAQPDLIEQIDRILEETGIDPKDLKLEITESVLMENAASAAELLEQLRSRHIHLCIDDFGTGYSSLSHLAQFPINTLKIDKSFVMGMEESPENQEIVRAIVMLGRNLGMYITAEGVETEENLVQLWALQSDYAQGILFSPPLDREAAETLLEGNPRW</sequence>
<dbReference type="InterPro" id="IPR035919">
    <property type="entry name" value="EAL_sf"/>
</dbReference>
<dbReference type="EMBL" id="CP051167">
    <property type="protein sequence ID" value="QIZ72740.1"/>
    <property type="molecule type" value="Genomic_DNA"/>
</dbReference>
<dbReference type="PROSITE" id="PS50112">
    <property type="entry name" value="PAS"/>
    <property type="match status" value="1"/>
</dbReference>
<dbReference type="InterPro" id="IPR013655">
    <property type="entry name" value="PAS_fold_3"/>
</dbReference>
<dbReference type="SMART" id="SM00091">
    <property type="entry name" value="PAS"/>
    <property type="match status" value="2"/>
</dbReference>
<dbReference type="SUPFAM" id="SSF55785">
    <property type="entry name" value="PYP-like sensor domain (PAS domain)"/>
    <property type="match status" value="1"/>
</dbReference>
<dbReference type="InterPro" id="IPR000160">
    <property type="entry name" value="GGDEF_dom"/>
</dbReference>
<evidence type="ECO:0000256" key="2">
    <source>
        <dbReference type="SAM" id="Phobius"/>
    </source>
</evidence>
<feature type="transmembrane region" description="Helical" evidence="2">
    <location>
        <begin position="304"/>
        <end position="328"/>
    </location>
</feature>